<dbReference type="AlphaFoldDB" id="A0A972SLB6"/>
<evidence type="ECO:0000313" key="1">
    <source>
        <dbReference type="EMBL" id="NPT55425.1"/>
    </source>
</evidence>
<gene>
    <name evidence="1" type="ORF">GNZ13_12650</name>
</gene>
<dbReference type="EMBL" id="WOEZ01000059">
    <property type="protein sequence ID" value="NPT55425.1"/>
    <property type="molecule type" value="Genomic_DNA"/>
</dbReference>
<organism evidence="1 2">
    <name type="scientific">Paraburkholderia elongata</name>
    <dbReference type="NCBI Taxonomy" id="2675747"/>
    <lineage>
        <taxon>Bacteria</taxon>
        <taxon>Pseudomonadati</taxon>
        <taxon>Pseudomonadota</taxon>
        <taxon>Betaproteobacteria</taxon>
        <taxon>Burkholderiales</taxon>
        <taxon>Burkholderiaceae</taxon>
        <taxon>Paraburkholderia</taxon>
    </lineage>
</organism>
<evidence type="ECO:0000313" key="2">
    <source>
        <dbReference type="Proteomes" id="UP000655523"/>
    </source>
</evidence>
<comment type="caution">
    <text evidence="1">The sequence shown here is derived from an EMBL/GenBank/DDBJ whole genome shotgun (WGS) entry which is preliminary data.</text>
</comment>
<sequence>MLPDFIPLDSQAAVTDFMKTAHWLHDSCIRSFFMSNPMYVNGEGGMVFPQENFPGESSVNVIFQSQPLSDSAIELELHGVRNLRCEGVGLGNDGIVLSAQILLDRDSGVTVICNPDDDGGTFRVDARSASWRQRPDLINASGVCVTAA</sequence>
<proteinExistence type="predicted"/>
<dbReference type="RefSeq" id="WP_172164376.1">
    <property type="nucleotide sequence ID" value="NZ_WOEZ01000059.1"/>
</dbReference>
<dbReference type="Proteomes" id="UP000655523">
    <property type="component" value="Unassembled WGS sequence"/>
</dbReference>
<name>A0A972SLB6_9BURK</name>
<accession>A0A972SLB6</accession>
<protein>
    <submittedName>
        <fullName evidence="1">Uncharacterized protein</fullName>
    </submittedName>
</protein>
<reference evidence="1 2" key="1">
    <citation type="submission" date="2019-11" db="EMBL/GenBank/DDBJ databases">
        <title>Metabolism of dissolved organic matter in forest soils.</title>
        <authorList>
            <person name="Cyle K.T."/>
            <person name="Wilhelm R.C."/>
            <person name="Martinez C.E."/>
        </authorList>
    </citation>
    <scope>NUCLEOTIDE SEQUENCE [LARGE SCALE GENOMIC DNA]</scope>
    <source>
        <strain evidence="1 2">5N</strain>
    </source>
</reference>
<keyword evidence="2" id="KW-1185">Reference proteome</keyword>